<feature type="compositionally biased region" description="Basic residues" evidence="1">
    <location>
        <begin position="413"/>
        <end position="432"/>
    </location>
</feature>
<gene>
    <name evidence="2" type="ORF">SO694_00065186</name>
</gene>
<organism evidence="2 3">
    <name type="scientific">Aureococcus anophagefferens</name>
    <name type="common">Harmful bloom alga</name>
    <dbReference type="NCBI Taxonomy" id="44056"/>
    <lineage>
        <taxon>Eukaryota</taxon>
        <taxon>Sar</taxon>
        <taxon>Stramenopiles</taxon>
        <taxon>Ochrophyta</taxon>
        <taxon>Pelagophyceae</taxon>
        <taxon>Pelagomonadales</taxon>
        <taxon>Pelagomonadaceae</taxon>
        <taxon>Aureococcus</taxon>
    </lineage>
</organism>
<evidence type="ECO:0000313" key="3">
    <source>
        <dbReference type="Proteomes" id="UP001363151"/>
    </source>
</evidence>
<keyword evidence="3" id="KW-1185">Reference proteome</keyword>
<name>A0ABR1FQW9_AURAN</name>
<evidence type="ECO:0000313" key="2">
    <source>
        <dbReference type="EMBL" id="KAK7235978.1"/>
    </source>
</evidence>
<reference evidence="2 3" key="1">
    <citation type="submission" date="2024-03" db="EMBL/GenBank/DDBJ databases">
        <title>Aureococcus anophagefferens CCMP1851 and Kratosvirus quantuckense: Draft genome of a second virus-susceptible host strain in the model system.</title>
        <authorList>
            <person name="Chase E."/>
            <person name="Truchon A.R."/>
            <person name="Schepens W."/>
            <person name="Wilhelm S.W."/>
        </authorList>
    </citation>
    <scope>NUCLEOTIDE SEQUENCE [LARGE SCALE GENOMIC DNA]</scope>
    <source>
        <strain evidence="2 3">CCMP1851</strain>
    </source>
</reference>
<accession>A0ABR1FQW9</accession>
<protein>
    <submittedName>
        <fullName evidence="2">Protein serine/threonine phosphatase</fullName>
    </submittedName>
</protein>
<comment type="caution">
    <text evidence="2">The sequence shown here is derived from an EMBL/GenBank/DDBJ whole genome shotgun (WGS) entry which is preliminary data.</text>
</comment>
<dbReference type="Proteomes" id="UP001363151">
    <property type="component" value="Unassembled WGS sequence"/>
</dbReference>
<sequence length="499" mass="54348">MRPLRALVVLAAVAGAARRRGKTCVLTISCLNNFAHVLSFFEAARSANPQIDCWAWAIADRPEFYAGASPLLTAEARDAVAALRRALPAYATAATLDDLQAVADFPLLELAFKYGLVEFNTAIKAHAVTYAFDVLGGAKCLYFDNDVWVLRSLWEIEALLDAASVVVAPHVAEPNPLDGLRQTDTRIGQAGIFNFGFVAFRDAPGARAFLAWWSQRLRHSTGPELAWDRGSLTVRGEPVVFVHFSGVSNFEHYDPSRISRHQTRYRVDDFPALGPLLAAYTRRLLDRNASRRVEDLICTRGSVRYRAVPYGYAFFDGGACVVAAARDAYRGATDLDGDAARRRLFASGRARLDNPFNGRAGVAGRGDGARISVAQWLFEGPYDLPFDLVGAAYVPELAWHAYRSRDGPEAGRRGPRRRDGRRCGRAARRGARARLDLGRDPPLDARGAAGDGDGDAAAGSDTDDATLVVDSDTEDDEEAPPAAQDAVLLLESKTPKKRK</sequence>
<feature type="compositionally biased region" description="Basic and acidic residues" evidence="1">
    <location>
        <begin position="433"/>
        <end position="443"/>
    </location>
</feature>
<evidence type="ECO:0000256" key="1">
    <source>
        <dbReference type="SAM" id="MobiDB-lite"/>
    </source>
</evidence>
<feature type="region of interest" description="Disordered" evidence="1">
    <location>
        <begin position="405"/>
        <end position="499"/>
    </location>
</feature>
<dbReference type="EMBL" id="JBBJCI010000288">
    <property type="protein sequence ID" value="KAK7235978.1"/>
    <property type="molecule type" value="Genomic_DNA"/>
</dbReference>
<proteinExistence type="predicted"/>